<dbReference type="Proteomes" id="UP001559025">
    <property type="component" value="Unassembled WGS sequence"/>
</dbReference>
<name>A0ABV3WXX3_9HYPH</name>
<dbReference type="EMBL" id="JAZHFV010000006">
    <property type="protein sequence ID" value="MEX4009116.1"/>
    <property type="molecule type" value="Genomic_DNA"/>
</dbReference>
<evidence type="ECO:0000313" key="3">
    <source>
        <dbReference type="Proteomes" id="UP001559025"/>
    </source>
</evidence>
<dbReference type="InterPro" id="IPR011990">
    <property type="entry name" value="TPR-like_helical_dom_sf"/>
</dbReference>
<keyword evidence="3" id="KW-1185">Reference proteome</keyword>
<accession>A0ABV3WXX3</accession>
<reference evidence="2 3" key="1">
    <citation type="submission" date="2024-01" db="EMBL/GenBank/DDBJ databases">
        <title>New evidence supports the origin of RcGTA from prophage.</title>
        <authorList>
            <person name="Xu Y."/>
            <person name="Liu B."/>
            <person name="Chen F."/>
        </authorList>
    </citation>
    <scope>NUCLEOTIDE SEQUENCE [LARGE SCALE GENOMIC DNA]</scope>
    <source>
        <strain evidence="2 3">CBW1107-2</strain>
    </source>
</reference>
<keyword evidence="1" id="KW-0472">Membrane</keyword>
<organism evidence="2 3">
    <name type="scientific">Neoaquamicrobium sediminum</name>
    <dbReference type="NCBI Taxonomy" id="1849104"/>
    <lineage>
        <taxon>Bacteria</taxon>
        <taxon>Pseudomonadati</taxon>
        <taxon>Pseudomonadota</taxon>
        <taxon>Alphaproteobacteria</taxon>
        <taxon>Hyphomicrobiales</taxon>
        <taxon>Phyllobacteriaceae</taxon>
        <taxon>Neoaquamicrobium</taxon>
    </lineage>
</organism>
<dbReference type="RefSeq" id="WP_368804086.1">
    <property type="nucleotide sequence ID" value="NZ_JAZHFV010000006.1"/>
</dbReference>
<keyword evidence="1" id="KW-1133">Transmembrane helix</keyword>
<dbReference type="Gene3D" id="1.25.40.10">
    <property type="entry name" value="Tetratricopeptide repeat domain"/>
    <property type="match status" value="1"/>
</dbReference>
<dbReference type="SUPFAM" id="SSF48452">
    <property type="entry name" value="TPR-like"/>
    <property type="match status" value="1"/>
</dbReference>
<protein>
    <recommendedName>
        <fullName evidence="4">TolB-like protein</fullName>
    </recommendedName>
</protein>
<keyword evidence="1" id="KW-0812">Transmembrane</keyword>
<comment type="caution">
    <text evidence="2">The sequence shown here is derived from an EMBL/GenBank/DDBJ whole genome shotgun (WGS) entry which is preliminary data.</text>
</comment>
<gene>
    <name evidence="2" type="ORF">V1479_17530</name>
</gene>
<feature type="transmembrane region" description="Helical" evidence="1">
    <location>
        <begin position="135"/>
        <end position="155"/>
    </location>
</feature>
<evidence type="ECO:0000313" key="2">
    <source>
        <dbReference type="EMBL" id="MEX4009116.1"/>
    </source>
</evidence>
<sequence>MPPADQVRDALERILASDVFARSERARDLLRYLVEQDVAGNADRLKGFSIGVDVFHKDDQFDPATDTVVRVQAGRLRDLLQQYYEGDGASDPLRISVPRGSYVPEYHVADSTVACVASAATPEQNDVGKTANRRALPFLAIGLLLLAVLGGVAGYRSFAPPSPGSADVQGVQRAAAPFGFSDTTGSVPGDLLPSVYMSVEAGDYGGERIAAAVRRGLSGFDTVHVIAPPMQPGESGKVRRTDFLFLIGQASTPGEVHVELQNVSNGKVVLSRNLAIADRDQRAIEDIVADLLTTVASVSGVLYADLAENRAETPLARCLTLNEAFYRDQQADAHRTAYECFEDLRNARVSSALIYAELAALHMQSIVNRYDYPEQASEQQALDYARRAVQLAPSSPSAHRAMGYVLSRTANLSEAMRWVHKAYALNEFDLSMAASYGYALIFAGDYAAGTPILHRAVMAASAHPTWWDYGLFLGRFMLGEMEAASSAVSPLASSDRAHYLAARLVVAYELGDREKVDALLGRLRAGNSAFAANPEAFFRKGNYPESLTNRLVETLRAAGLMGAS</sequence>
<proteinExistence type="predicted"/>
<evidence type="ECO:0008006" key="4">
    <source>
        <dbReference type="Google" id="ProtNLM"/>
    </source>
</evidence>
<evidence type="ECO:0000256" key="1">
    <source>
        <dbReference type="SAM" id="Phobius"/>
    </source>
</evidence>